<evidence type="ECO:0000313" key="4">
    <source>
        <dbReference type="Proteomes" id="UP000295560"/>
    </source>
</evidence>
<gene>
    <name evidence="3" type="ORF">EV378_7052</name>
</gene>
<dbReference type="CDD" id="cd06577">
    <property type="entry name" value="PASTA_pknB"/>
    <property type="match status" value="1"/>
</dbReference>
<dbReference type="Pfam" id="PF03793">
    <property type="entry name" value="PASTA"/>
    <property type="match status" value="1"/>
</dbReference>
<protein>
    <submittedName>
        <fullName evidence="3">PASTA domain-containing protein</fullName>
    </submittedName>
</protein>
<keyword evidence="4" id="KW-1185">Reference proteome</keyword>
<evidence type="ECO:0000313" key="3">
    <source>
        <dbReference type="EMBL" id="TCK23041.1"/>
    </source>
</evidence>
<comment type="caution">
    <text evidence="3">The sequence shown here is derived from an EMBL/GenBank/DDBJ whole genome shotgun (WGS) entry which is preliminary data.</text>
</comment>
<dbReference type="Gene3D" id="3.30.10.20">
    <property type="match status" value="1"/>
</dbReference>
<evidence type="ECO:0000259" key="2">
    <source>
        <dbReference type="Pfam" id="PF03793"/>
    </source>
</evidence>
<accession>A0A4R1HPA2</accession>
<organism evidence="3 4">
    <name type="scientific">Pseudonocardia endophytica</name>
    <dbReference type="NCBI Taxonomy" id="401976"/>
    <lineage>
        <taxon>Bacteria</taxon>
        <taxon>Bacillati</taxon>
        <taxon>Actinomycetota</taxon>
        <taxon>Actinomycetes</taxon>
        <taxon>Pseudonocardiales</taxon>
        <taxon>Pseudonocardiaceae</taxon>
        <taxon>Pseudonocardia</taxon>
    </lineage>
</organism>
<dbReference type="AlphaFoldDB" id="A0A4R1HPA2"/>
<proteinExistence type="predicted"/>
<reference evidence="3 4" key="1">
    <citation type="submission" date="2019-03" db="EMBL/GenBank/DDBJ databases">
        <title>Sequencing the genomes of 1000 actinobacteria strains.</title>
        <authorList>
            <person name="Klenk H.-P."/>
        </authorList>
    </citation>
    <scope>NUCLEOTIDE SEQUENCE [LARGE SCALE GENOMIC DNA]</scope>
    <source>
        <strain evidence="3 4">DSM 44969</strain>
    </source>
</reference>
<sequence>MWDEGSEAWQRLARRRRADALEALTDIGELRRLLDRVELEAVRDARADGRSWAEIATRLGVTRQSAWERWRDLDAEGRPVDPEDPLVHGDRQAIPVPDVRGHRWQAALARLHRSSLHGVSDDPLLPPFDDESQDFLVENQKPGPGERVAPHTVVTLWLRRGPGSAGVTAPLEPPPPPRVRRGAIDEETGESVR</sequence>
<feature type="region of interest" description="Disordered" evidence="1">
    <location>
        <begin position="160"/>
        <end position="193"/>
    </location>
</feature>
<dbReference type="Proteomes" id="UP000295560">
    <property type="component" value="Unassembled WGS sequence"/>
</dbReference>
<dbReference type="InterPro" id="IPR005543">
    <property type="entry name" value="PASTA_dom"/>
</dbReference>
<feature type="domain" description="PASTA" evidence="2">
    <location>
        <begin position="95"/>
        <end position="158"/>
    </location>
</feature>
<evidence type="ECO:0000256" key="1">
    <source>
        <dbReference type="SAM" id="MobiDB-lite"/>
    </source>
</evidence>
<name>A0A4R1HPA2_PSEEN</name>
<dbReference type="EMBL" id="SMFZ01000002">
    <property type="protein sequence ID" value="TCK23041.1"/>
    <property type="molecule type" value="Genomic_DNA"/>
</dbReference>